<dbReference type="EMBL" id="CM043038">
    <property type="protein sequence ID" value="KAI4575500.1"/>
    <property type="molecule type" value="Genomic_DNA"/>
</dbReference>
<dbReference type="Proteomes" id="UP001057279">
    <property type="component" value="Linkage Group LG13"/>
</dbReference>
<comment type="caution">
    <text evidence="1">The sequence shown here is derived from an EMBL/GenBank/DDBJ whole genome shotgun (WGS) entry which is preliminary data.</text>
</comment>
<accession>A0ACB9UPI7</accession>
<organism evidence="1 2">
    <name type="scientific">Ovis ammon polii x Ovis aries</name>
    <dbReference type="NCBI Taxonomy" id="2918886"/>
    <lineage>
        <taxon>Eukaryota</taxon>
        <taxon>Metazoa</taxon>
        <taxon>Chordata</taxon>
        <taxon>Craniata</taxon>
        <taxon>Vertebrata</taxon>
        <taxon>Euteleostomi</taxon>
        <taxon>Mammalia</taxon>
        <taxon>Eutheria</taxon>
        <taxon>Laurasiatheria</taxon>
        <taxon>Artiodactyla</taxon>
        <taxon>Ruminantia</taxon>
        <taxon>Pecora</taxon>
        <taxon>Bovidae</taxon>
        <taxon>Caprinae</taxon>
        <taxon>Ovis</taxon>
    </lineage>
</organism>
<sequence>MDPQSQKVKLNDGRFIPVLGFGTYAPPEAAKREALEITKFAIEVGFRHIDCAHVYQNEEQVGQAIRSKIADGTVKREDIFYTSKVLCVECVQMCASDFAQALEKCKDAGLTKSIRVSNFNHKQLEKILNKPGLKYKPVCNQVECHPYRNQSKLLDFCKSHDIVLVAFGALGSQRVKEWY</sequence>
<evidence type="ECO:0000313" key="1">
    <source>
        <dbReference type="EMBL" id="KAI4575500.1"/>
    </source>
</evidence>
<reference evidence="1" key="1">
    <citation type="submission" date="2022-03" db="EMBL/GenBank/DDBJ databases">
        <title>Genomic analyses of argali, domestic sheep and their hybrids provide insights into chromosomal evolution, heterosis and genetic basis of agronomic traits.</title>
        <authorList>
            <person name="Li M."/>
        </authorList>
    </citation>
    <scope>NUCLEOTIDE SEQUENCE</scope>
    <source>
        <strain evidence="1">F1 hybrid</strain>
    </source>
</reference>
<gene>
    <name evidence="1" type="ORF">MJG53_011703</name>
</gene>
<evidence type="ECO:0000313" key="2">
    <source>
        <dbReference type="Proteomes" id="UP001057279"/>
    </source>
</evidence>
<protein>
    <submittedName>
        <fullName evidence="1">Uncharacterized protein</fullName>
    </submittedName>
</protein>
<name>A0ACB9UPI7_9CETA</name>
<proteinExistence type="predicted"/>
<keyword evidence="2" id="KW-1185">Reference proteome</keyword>